<dbReference type="RefSeq" id="WP_230435183.1">
    <property type="nucleotide sequence ID" value="NZ_CP087715.1"/>
</dbReference>
<dbReference type="PANTHER" id="PTHR41339">
    <property type="entry name" value="LIPL48"/>
    <property type="match status" value="1"/>
</dbReference>
<keyword evidence="2" id="KW-1185">Reference proteome</keyword>
<organism evidence="1 2">
    <name type="scientific">Microbulbifer celer</name>
    <dbReference type="NCBI Taxonomy" id="435905"/>
    <lineage>
        <taxon>Bacteria</taxon>
        <taxon>Pseudomonadati</taxon>
        <taxon>Pseudomonadota</taxon>
        <taxon>Gammaproteobacteria</taxon>
        <taxon>Cellvibrionales</taxon>
        <taxon>Microbulbiferaceae</taxon>
        <taxon>Microbulbifer</taxon>
    </lineage>
</organism>
<proteinExistence type="predicted"/>
<dbReference type="Proteomes" id="UP001597264">
    <property type="component" value="Unassembled WGS sequence"/>
</dbReference>
<protein>
    <recommendedName>
        <fullName evidence="3">Lipoprotein</fullName>
    </recommendedName>
</protein>
<gene>
    <name evidence="1" type="ORF">ACFQ2X_17150</name>
</gene>
<dbReference type="PANTHER" id="PTHR41339:SF1">
    <property type="entry name" value="SECRETED PROTEIN"/>
    <property type="match status" value="1"/>
</dbReference>
<evidence type="ECO:0008006" key="3">
    <source>
        <dbReference type="Google" id="ProtNLM"/>
    </source>
</evidence>
<reference evidence="2" key="1">
    <citation type="journal article" date="2019" name="Int. J. Syst. Evol. Microbiol.">
        <title>The Global Catalogue of Microorganisms (GCM) 10K type strain sequencing project: providing services to taxonomists for standard genome sequencing and annotation.</title>
        <authorList>
            <consortium name="The Broad Institute Genomics Platform"/>
            <consortium name="The Broad Institute Genome Sequencing Center for Infectious Disease"/>
            <person name="Wu L."/>
            <person name="Ma J."/>
        </authorList>
    </citation>
    <scope>NUCLEOTIDE SEQUENCE [LARGE SCALE GENOMIC DNA]</scope>
    <source>
        <strain evidence="2">CCUG 54356</strain>
    </source>
</reference>
<evidence type="ECO:0000313" key="2">
    <source>
        <dbReference type="Proteomes" id="UP001597264"/>
    </source>
</evidence>
<dbReference type="EMBL" id="JBHTLR010000034">
    <property type="protein sequence ID" value="MFD1218333.1"/>
    <property type="molecule type" value="Genomic_DNA"/>
</dbReference>
<comment type="caution">
    <text evidence="1">The sequence shown here is derived from an EMBL/GenBank/DDBJ whole genome shotgun (WGS) entry which is preliminary data.</text>
</comment>
<accession>A0ABW3UBM9</accession>
<name>A0ABW3UBM9_9GAMM</name>
<evidence type="ECO:0000313" key="1">
    <source>
        <dbReference type="EMBL" id="MFD1218333.1"/>
    </source>
</evidence>
<sequence length="1504" mass="159629">MLHHKKTSAAAPGRPGAALPQRLAPLFGRSLLSRAFLAGSIALLLGGCSGDVSNEVAQEQPQDLALQQCELADNGVVGTPTDPIMVNGVETQACVLNTDIGQQEEVILKRSHNYQPLVWVLDGTYEIGLSKSYATLAELQADPVYLLQTDETLYAKPGAVVVVHRNARLSADIASVDDDNIGGGEWGGVVVNGFGYHPDCGSSVSADNFCNIQGEWGYFGGLSQTESLEKVVLLRKDNLSQTAFRTGFNGFAAEAGGEVDGATLDAAITFNAPLLGQTFDPQGVFYSAKSGVTLNGGTQELSLLAKGNRDHAVHWHSGFSGTVNNSVIYHQGEGAALQGEQSAMTGGAWAGLDTGESPGVSISGLTLVDQSLNAGSAIALAGGGSIRIDNAVVQGFNHCLEIADGNTQVALANSALYCTETNRAAEDGSNYAQQVLAAGENIYTLNPDLTPELAISNTAIAGVTGGSLPASGSLVERFGLALTYADCYGAGTLLEETVIIGSGTYRVCELQGQHAGNLYFDNDINGELIVWRINGALTLGEDFADLEAAQQQARLQAPHNVILDSDSRVQLAGSASIIVNPGVALRVQGSSTRSVELAPADGESGWGGITINGLADSCDSDELCALAQRQFVDINYLRLLNAGNGQPALTLKEVSEAGAVHYLDIADSASAGLALNGGAANIKNLLVADAAGDQVQWSNGYRGTLQYAILQAGEASHGHALHGRNRAEDHDAAPRSRPVLANITAKGSDSADTAILLEQGSGLLLYNSVVADFNTCLDIDDPATNSLQSTDPAQIHFDNVVLDCDATVSAEEEESGQDYAATTQSQSGVYEVAAVLDSNFVATGEDIPGIESSIDFSLAGASANYLNAGVGYMGSVRDSVDDWYLGWSDSVGVLLAAECDFQGVLEDDYVYTTGTRYVVVDPDGHNITEGRDHYPRFNVCGLRGTITEDFVLTTYTGRDAVAVENGEPVVDVVQVTVLDDEGNFFPRELEVERDPLPTLWLLNGLVRVGEGHLEITDLAQVEAMKADPVTLGIEASAIVMSSHNGGLHVTRGGELLVIGGESIVDEEEPDAFGPVSMLGLLEFERVNSFTVGEPLDQDVLPWRGVIVDGFGRNNQCPDAMAEAGSRICNIKGEFGYYGGYDNDHGNLHIENMHMLGGFFQLNSVGRGGLVENLYFSGDWEYLNPVDYGVSAIAIDGGAVNIRNLQVNDPEPVWGSHIRWNHGYQGTMQFVSLVWANEQDDADDIPDFKMVSEGGDGKPYFSQVAIRGQNGAPGHEDDLPRSMPTIANLTLEGYEIDPHDFGDGLSAMAELNGGSGLFLYNSLMGTDSADFEEEDKNPNPHSPGYGEMMDYCLRVDETSAPLLGTEIVFNQVAADCTEFSNNMVFNNAVQDNFSVTEIIGIPGNVANSATVSVPGRANHDIYRIDWALSDDTTDTDFDNDLEGVAVFEEWRAIKYPVANVVNLGSAESDYSSSKTVDMGFVKESEYLGVLDYFIPIEAGFDIVDD</sequence>